<dbReference type="PANTHER" id="PTHR22807">
    <property type="entry name" value="NOP2 YEAST -RELATED NOL1/NOP2/FMU SUN DOMAIN-CONTAINING"/>
    <property type="match status" value="1"/>
</dbReference>
<comment type="caution">
    <text evidence="16">The sequence shown here is derived from an EMBL/GenBank/DDBJ whole genome shotgun (WGS) entry which is preliminary data.</text>
</comment>
<comment type="subcellular location">
    <subcellularLocation>
        <location evidence="2">Cytoplasm</location>
    </subcellularLocation>
</comment>
<dbReference type="PROSITE" id="PS01153">
    <property type="entry name" value="NOL1_NOP2_SUN"/>
    <property type="match status" value="1"/>
</dbReference>
<keyword evidence="7 14" id="KW-0489">Methyltransferase</keyword>
<evidence type="ECO:0000256" key="4">
    <source>
        <dbReference type="ARBA" id="ARBA00012140"/>
    </source>
</evidence>
<dbReference type="CDD" id="cd02440">
    <property type="entry name" value="AdoMet_MTases"/>
    <property type="match status" value="1"/>
</dbReference>
<dbReference type="NCBIfam" id="TIGR00563">
    <property type="entry name" value="rsmB"/>
    <property type="match status" value="1"/>
</dbReference>
<keyword evidence="9 14" id="KW-0949">S-adenosyl-L-methionine</keyword>
<dbReference type="InterPro" id="IPR001678">
    <property type="entry name" value="MeTrfase_RsmB-F_NOP2_dom"/>
</dbReference>
<dbReference type="SUPFAM" id="SSF48013">
    <property type="entry name" value="NusB-like"/>
    <property type="match status" value="1"/>
</dbReference>
<feature type="active site" description="Nucleophile" evidence="14">
    <location>
        <position position="375"/>
    </location>
</feature>
<evidence type="ECO:0000256" key="9">
    <source>
        <dbReference type="ARBA" id="ARBA00022691"/>
    </source>
</evidence>
<comment type="similarity">
    <text evidence="3 14">Belongs to the class I-like SAM-binding methyltransferase superfamily. RsmB/NOP family.</text>
</comment>
<evidence type="ECO:0000256" key="7">
    <source>
        <dbReference type="ARBA" id="ARBA00022603"/>
    </source>
</evidence>
<dbReference type="Pfam" id="PF01189">
    <property type="entry name" value="Methyltr_RsmB-F"/>
    <property type="match status" value="1"/>
</dbReference>
<evidence type="ECO:0000256" key="3">
    <source>
        <dbReference type="ARBA" id="ARBA00007494"/>
    </source>
</evidence>
<dbReference type="Gene3D" id="1.10.287.730">
    <property type="entry name" value="Helix hairpin bin"/>
    <property type="match status" value="1"/>
</dbReference>
<evidence type="ECO:0000256" key="1">
    <source>
        <dbReference type="ARBA" id="ARBA00002724"/>
    </source>
</evidence>
<dbReference type="RefSeq" id="WP_377335680.1">
    <property type="nucleotide sequence ID" value="NZ_JBHSGB010000016.1"/>
</dbReference>
<dbReference type="InterPro" id="IPR049560">
    <property type="entry name" value="MeTrfase_RsmB-F_NOP2_cat"/>
</dbReference>
<dbReference type="GO" id="GO:0032259">
    <property type="term" value="P:methylation"/>
    <property type="evidence" value="ECO:0007669"/>
    <property type="project" value="UniProtKB-KW"/>
</dbReference>
<dbReference type="Pfam" id="PF01029">
    <property type="entry name" value="NusB"/>
    <property type="match status" value="1"/>
</dbReference>
<keyword evidence="8 14" id="KW-0808">Transferase</keyword>
<evidence type="ECO:0000256" key="10">
    <source>
        <dbReference type="ARBA" id="ARBA00022884"/>
    </source>
</evidence>
<dbReference type="GO" id="GO:0008168">
    <property type="term" value="F:methyltransferase activity"/>
    <property type="evidence" value="ECO:0007669"/>
    <property type="project" value="UniProtKB-KW"/>
</dbReference>
<keyword evidence="10 14" id="KW-0694">RNA-binding</keyword>
<organism evidence="16 17">
    <name type="scientific">Rheinheimera marina</name>
    <dbReference type="NCBI Taxonomy" id="1774958"/>
    <lineage>
        <taxon>Bacteria</taxon>
        <taxon>Pseudomonadati</taxon>
        <taxon>Pseudomonadota</taxon>
        <taxon>Gammaproteobacteria</taxon>
        <taxon>Chromatiales</taxon>
        <taxon>Chromatiaceae</taxon>
        <taxon>Rheinheimera</taxon>
    </lineage>
</organism>
<reference evidence="17" key="1">
    <citation type="journal article" date="2019" name="Int. J. Syst. Evol. Microbiol.">
        <title>The Global Catalogue of Microorganisms (GCM) 10K type strain sequencing project: providing services to taxonomists for standard genome sequencing and annotation.</title>
        <authorList>
            <consortium name="The Broad Institute Genomics Platform"/>
            <consortium name="The Broad Institute Genome Sequencing Center for Infectious Disease"/>
            <person name="Wu L."/>
            <person name="Ma J."/>
        </authorList>
    </citation>
    <scope>NUCLEOTIDE SEQUENCE [LARGE SCALE GENOMIC DNA]</scope>
    <source>
        <strain evidence="17">DT28</strain>
    </source>
</reference>
<evidence type="ECO:0000256" key="11">
    <source>
        <dbReference type="ARBA" id="ARBA00030399"/>
    </source>
</evidence>
<protein>
    <recommendedName>
        <fullName evidence="4">16S rRNA (cytosine(967)-C(5))-methyltransferase</fullName>
        <ecNumber evidence="4">2.1.1.176</ecNumber>
    </recommendedName>
    <alternativeName>
        <fullName evidence="11">16S rRNA m5C967 methyltransferase</fullName>
    </alternativeName>
    <alternativeName>
        <fullName evidence="12">rRNA (cytosine-C(5)-)-methyltransferase RsmB</fullName>
    </alternativeName>
</protein>
<feature type="binding site" evidence="14">
    <location>
        <position position="303"/>
    </location>
    <ligand>
        <name>S-adenosyl-L-methionine</name>
        <dbReference type="ChEBI" id="CHEBI:59789"/>
    </ligand>
</feature>
<evidence type="ECO:0000259" key="15">
    <source>
        <dbReference type="PROSITE" id="PS51686"/>
    </source>
</evidence>
<dbReference type="InterPro" id="IPR004573">
    <property type="entry name" value="rRNA_ssu_MeTfrase_B"/>
</dbReference>
<feature type="binding site" evidence="14">
    <location>
        <position position="277"/>
    </location>
    <ligand>
        <name>S-adenosyl-L-methionine</name>
        <dbReference type="ChEBI" id="CHEBI:59789"/>
    </ligand>
</feature>
<dbReference type="SUPFAM" id="SSF53335">
    <property type="entry name" value="S-adenosyl-L-methionine-dependent methyltransferases"/>
    <property type="match status" value="1"/>
</dbReference>
<evidence type="ECO:0000256" key="12">
    <source>
        <dbReference type="ARBA" id="ARBA00031088"/>
    </source>
</evidence>
<dbReference type="InterPro" id="IPR029063">
    <property type="entry name" value="SAM-dependent_MTases_sf"/>
</dbReference>
<feature type="binding site" evidence="14">
    <location>
        <begin position="254"/>
        <end position="260"/>
    </location>
    <ligand>
        <name>S-adenosyl-L-methionine</name>
        <dbReference type="ChEBI" id="CHEBI:59789"/>
    </ligand>
</feature>
<gene>
    <name evidence="16" type="primary">rsmB</name>
    <name evidence="16" type="ORF">ACFO3I_16040</name>
</gene>
<dbReference type="Gene3D" id="3.40.50.150">
    <property type="entry name" value="Vaccinia Virus protein VP39"/>
    <property type="match status" value="1"/>
</dbReference>
<dbReference type="PRINTS" id="PR02008">
    <property type="entry name" value="RCMTFAMILY"/>
</dbReference>
<keyword evidence="17" id="KW-1185">Reference proteome</keyword>
<dbReference type="Pfam" id="PF22458">
    <property type="entry name" value="RsmF-B_ferredox"/>
    <property type="match status" value="1"/>
</dbReference>
<dbReference type="InterPro" id="IPR018314">
    <property type="entry name" value="RsmB/NOL1/NOP2-like_CS"/>
</dbReference>
<name>A0ABV9JQP4_9GAMM</name>
<keyword evidence="5" id="KW-0963">Cytoplasm</keyword>
<comment type="function">
    <text evidence="1">Specifically methylates the cytosine at position 967 (m5C967) of 16S rRNA.</text>
</comment>
<evidence type="ECO:0000256" key="13">
    <source>
        <dbReference type="ARBA" id="ARBA00047283"/>
    </source>
</evidence>
<dbReference type="Proteomes" id="UP001595962">
    <property type="component" value="Unassembled WGS sequence"/>
</dbReference>
<proteinExistence type="inferred from homology"/>
<feature type="domain" description="SAM-dependent MTase RsmB/NOP-type" evidence="15">
    <location>
        <begin position="163"/>
        <end position="430"/>
    </location>
</feature>
<evidence type="ECO:0000256" key="5">
    <source>
        <dbReference type="ARBA" id="ARBA00022490"/>
    </source>
</evidence>
<comment type="catalytic activity">
    <reaction evidence="13">
        <text>cytidine(967) in 16S rRNA + S-adenosyl-L-methionine = 5-methylcytidine(967) in 16S rRNA + S-adenosyl-L-homocysteine + H(+)</text>
        <dbReference type="Rhea" id="RHEA:42748"/>
        <dbReference type="Rhea" id="RHEA-COMP:10219"/>
        <dbReference type="Rhea" id="RHEA-COMP:10220"/>
        <dbReference type="ChEBI" id="CHEBI:15378"/>
        <dbReference type="ChEBI" id="CHEBI:57856"/>
        <dbReference type="ChEBI" id="CHEBI:59789"/>
        <dbReference type="ChEBI" id="CHEBI:74483"/>
        <dbReference type="ChEBI" id="CHEBI:82748"/>
        <dbReference type="EC" id="2.1.1.176"/>
    </reaction>
</comment>
<dbReference type="PROSITE" id="PS51686">
    <property type="entry name" value="SAM_MT_RSMB_NOP"/>
    <property type="match status" value="1"/>
</dbReference>
<sequence length="432" mass="48247">MLTNLRALAAQSCYEVVDLGHSLSDVLPKAQQQLGNPADKALLQEICFGLMRQLPQLEFVCQKLMDKPLVKQLRPLQFLIYVGLYQLKFLRIPDHAAIGETVEAARLLKGQKLTGLINAVLRSAQRQPELFDFSQAPAAVQTNHPGWIVNSLQQAYPEQWQQVIDANQQKAPLWLRVNQRRIRPDAFMAALAAEGLNASQPFSYLPTTILLEQAQEVILLPGYDDGWFSVQDAAAQHAAHFLQPQSGEAILDACCAPGGKTSHILELAPQAQLLALDKDPRRLQRVHANLERLQLQAEVVAADAATPELWAQGRSFDRILLDVPCSATGVIRRHPDIRWLRKKTDIAALASLQQQILQKIWPLLKPGGVLLYATCSVLPDENQQQISDFLQAQPDAELVPLSAEHSDSQWQILPGQQQMDGFYYAKLRKTTR</sequence>
<dbReference type="EC" id="2.1.1.176" evidence="4"/>
<evidence type="ECO:0000313" key="16">
    <source>
        <dbReference type="EMBL" id="MFC4656530.1"/>
    </source>
</evidence>
<evidence type="ECO:0000256" key="8">
    <source>
        <dbReference type="ARBA" id="ARBA00022679"/>
    </source>
</evidence>
<dbReference type="Gene3D" id="1.10.940.10">
    <property type="entry name" value="NusB-like"/>
    <property type="match status" value="1"/>
</dbReference>
<dbReference type="NCBIfam" id="NF011494">
    <property type="entry name" value="PRK14902.1"/>
    <property type="match status" value="1"/>
</dbReference>
<dbReference type="PANTHER" id="PTHR22807:SF61">
    <property type="entry name" value="NOL1_NOP2_SUN FAMILY PROTEIN _ ANTITERMINATION NUSB DOMAIN-CONTAINING PROTEIN"/>
    <property type="match status" value="1"/>
</dbReference>
<dbReference type="InterPro" id="IPR035926">
    <property type="entry name" value="NusB-like_sf"/>
</dbReference>
<evidence type="ECO:0000256" key="14">
    <source>
        <dbReference type="PROSITE-ProRule" id="PRU01023"/>
    </source>
</evidence>
<dbReference type="InterPro" id="IPR006027">
    <property type="entry name" value="NusB_RsmB_TIM44"/>
</dbReference>
<evidence type="ECO:0000256" key="2">
    <source>
        <dbReference type="ARBA" id="ARBA00004496"/>
    </source>
</evidence>
<dbReference type="Gene3D" id="3.30.70.1170">
    <property type="entry name" value="Sun protein, domain 3"/>
    <property type="match status" value="1"/>
</dbReference>
<dbReference type="InterPro" id="IPR023267">
    <property type="entry name" value="RCMT"/>
</dbReference>
<dbReference type="EMBL" id="JBHSGB010000016">
    <property type="protein sequence ID" value="MFC4656530.1"/>
    <property type="molecule type" value="Genomic_DNA"/>
</dbReference>
<keyword evidence="6" id="KW-0698">rRNA processing</keyword>
<evidence type="ECO:0000313" key="17">
    <source>
        <dbReference type="Proteomes" id="UP001595962"/>
    </source>
</evidence>
<feature type="binding site" evidence="14">
    <location>
        <position position="322"/>
    </location>
    <ligand>
        <name>S-adenosyl-L-methionine</name>
        <dbReference type="ChEBI" id="CHEBI:59789"/>
    </ligand>
</feature>
<evidence type="ECO:0000256" key="6">
    <source>
        <dbReference type="ARBA" id="ARBA00022552"/>
    </source>
</evidence>
<dbReference type="NCBIfam" id="NF008149">
    <property type="entry name" value="PRK10901.1"/>
    <property type="match status" value="1"/>
</dbReference>
<dbReference type="InterPro" id="IPR054728">
    <property type="entry name" value="RsmB-like_ferredoxin"/>
</dbReference>
<accession>A0ABV9JQP4</accession>